<dbReference type="RefSeq" id="WP_121210761.1">
    <property type="nucleotide sequence ID" value="NZ_RBIM01000003.1"/>
</dbReference>
<evidence type="ECO:0000313" key="2">
    <source>
        <dbReference type="EMBL" id="RKR00436.1"/>
    </source>
</evidence>
<gene>
    <name evidence="2" type="ORF">C7435_1644</name>
</gene>
<evidence type="ECO:0000313" key="3">
    <source>
        <dbReference type="Proteomes" id="UP000273675"/>
    </source>
</evidence>
<feature type="transmembrane region" description="Helical" evidence="1">
    <location>
        <begin position="99"/>
        <end position="121"/>
    </location>
</feature>
<accession>A0A495DFW9</accession>
<feature type="transmembrane region" description="Helical" evidence="1">
    <location>
        <begin position="7"/>
        <end position="26"/>
    </location>
</feature>
<organism evidence="2 3">
    <name type="scientific">Maricaulis maris</name>
    <dbReference type="NCBI Taxonomy" id="74318"/>
    <lineage>
        <taxon>Bacteria</taxon>
        <taxon>Pseudomonadati</taxon>
        <taxon>Pseudomonadota</taxon>
        <taxon>Alphaproteobacteria</taxon>
        <taxon>Maricaulales</taxon>
        <taxon>Maricaulaceae</taxon>
        <taxon>Maricaulis</taxon>
    </lineage>
</organism>
<keyword evidence="1" id="KW-0812">Transmembrane</keyword>
<keyword evidence="1" id="KW-0472">Membrane</keyword>
<comment type="caution">
    <text evidence="2">The sequence shown here is derived from an EMBL/GenBank/DDBJ whole genome shotgun (WGS) entry which is preliminary data.</text>
</comment>
<dbReference type="EMBL" id="RBIM01000003">
    <property type="protein sequence ID" value="RKR00436.1"/>
    <property type="molecule type" value="Genomic_DNA"/>
</dbReference>
<keyword evidence="1" id="KW-1133">Transmembrane helix</keyword>
<name>A0A495DFW9_9PROT</name>
<evidence type="ECO:0000256" key="1">
    <source>
        <dbReference type="SAM" id="Phobius"/>
    </source>
</evidence>
<dbReference type="AlphaFoldDB" id="A0A495DFW9"/>
<protein>
    <submittedName>
        <fullName evidence="2">Uncharacterized protein</fullName>
    </submittedName>
</protein>
<feature type="transmembrane region" description="Helical" evidence="1">
    <location>
        <begin position="32"/>
        <end position="54"/>
    </location>
</feature>
<dbReference type="Proteomes" id="UP000273675">
    <property type="component" value="Unassembled WGS sequence"/>
</dbReference>
<proteinExistence type="predicted"/>
<sequence length="138" mass="15155">MGKLRQFSKQVLPYALMLFLSIRWIWDEDATRFQLVFAGAASAMLAYIVLNAAIDVFGQERLGRAGRAVKRATQLSVVTAFFAAAAVGVYLFGAMTVEAGWYGLALTTAILIPVTTITIVLGGHKPILDWFNSLRRKT</sequence>
<feature type="transmembrane region" description="Helical" evidence="1">
    <location>
        <begin position="75"/>
        <end position="93"/>
    </location>
</feature>
<reference evidence="2 3" key="1">
    <citation type="submission" date="2018-10" db="EMBL/GenBank/DDBJ databases">
        <title>Genomic Encyclopedia of Type Strains, Phase IV (KMG-IV): sequencing the most valuable type-strain genomes for metagenomic binning, comparative biology and taxonomic classification.</title>
        <authorList>
            <person name="Goeker M."/>
        </authorList>
    </citation>
    <scope>NUCLEOTIDE SEQUENCE [LARGE SCALE GENOMIC DNA]</scope>
    <source>
        <strain evidence="2 3">DSM 4734</strain>
    </source>
</reference>